<dbReference type="EMBL" id="BJWL01000388">
    <property type="protein sequence ID" value="GFS41939.1"/>
    <property type="molecule type" value="Genomic_DNA"/>
</dbReference>
<sequence>MNLQESGTAARAGVRVHIINHLAEIGRRKVMWTRIEKGTTVTESETELMIQRAGREGTVRRVEAGRGMITIETVTEIGTGIGGEG</sequence>
<evidence type="ECO:0000313" key="1">
    <source>
        <dbReference type="EMBL" id="GFS41939.1"/>
    </source>
</evidence>
<name>A0A7J0DTI5_9ERIC</name>
<protein>
    <submittedName>
        <fullName evidence="1">Uncharacterized protein</fullName>
    </submittedName>
</protein>
<accession>A0A7J0DTI5</accession>
<proteinExistence type="predicted"/>
<dbReference type="AlphaFoldDB" id="A0A7J0DTI5"/>
<comment type="caution">
    <text evidence="1">The sequence shown here is derived from an EMBL/GenBank/DDBJ whole genome shotgun (WGS) entry which is preliminary data.</text>
</comment>
<evidence type="ECO:0000313" key="2">
    <source>
        <dbReference type="Proteomes" id="UP000585474"/>
    </source>
</evidence>
<dbReference type="Proteomes" id="UP000585474">
    <property type="component" value="Unassembled WGS sequence"/>
</dbReference>
<reference evidence="2" key="1">
    <citation type="submission" date="2019-07" db="EMBL/GenBank/DDBJ databases">
        <title>De Novo Assembly of kiwifruit Actinidia rufa.</title>
        <authorList>
            <person name="Sugita-Konishi S."/>
            <person name="Sato K."/>
            <person name="Mori E."/>
            <person name="Abe Y."/>
            <person name="Kisaki G."/>
            <person name="Hamano K."/>
            <person name="Suezawa K."/>
            <person name="Otani M."/>
            <person name="Fukuda T."/>
            <person name="Manabe T."/>
            <person name="Gomi K."/>
            <person name="Tabuchi M."/>
            <person name="Akimitsu K."/>
            <person name="Kataoka I."/>
        </authorList>
    </citation>
    <scope>NUCLEOTIDE SEQUENCE [LARGE SCALE GENOMIC DNA]</scope>
    <source>
        <strain evidence="2">cv. Fuchu</strain>
    </source>
</reference>
<organism evidence="1 2">
    <name type="scientific">Actinidia rufa</name>
    <dbReference type="NCBI Taxonomy" id="165716"/>
    <lineage>
        <taxon>Eukaryota</taxon>
        <taxon>Viridiplantae</taxon>
        <taxon>Streptophyta</taxon>
        <taxon>Embryophyta</taxon>
        <taxon>Tracheophyta</taxon>
        <taxon>Spermatophyta</taxon>
        <taxon>Magnoliopsida</taxon>
        <taxon>eudicotyledons</taxon>
        <taxon>Gunneridae</taxon>
        <taxon>Pentapetalae</taxon>
        <taxon>asterids</taxon>
        <taxon>Ericales</taxon>
        <taxon>Actinidiaceae</taxon>
        <taxon>Actinidia</taxon>
    </lineage>
</organism>
<gene>
    <name evidence="1" type="ORF">Acr_00g0077160</name>
</gene>
<keyword evidence="2" id="KW-1185">Reference proteome</keyword>